<dbReference type="EMBL" id="FNGW01000004">
    <property type="protein sequence ID" value="SDL99067.1"/>
    <property type="molecule type" value="Genomic_DNA"/>
</dbReference>
<organism evidence="1 2">
    <name type="scientific">Romboutsia lituseburensis DSM 797</name>
    <dbReference type="NCBI Taxonomy" id="1121325"/>
    <lineage>
        <taxon>Bacteria</taxon>
        <taxon>Bacillati</taxon>
        <taxon>Bacillota</taxon>
        <taxon>Clostridia</taxon>
        <taxon>Peptostreptococcales</taxon>
        <taxon>Peptostreptococcaceae</taxon>
        <taxon>Romboutsia</taxon>
    </lineage>
</organism>
<reference evidence="1 2" key="1">
    <citation type="submission" date="2016-10" db="EMBL/GenBank/DDBJ databases">
        <authorList>
            <person name="de Groot N.N."/>
        </authorList>
    </citation>
    <scope>NUCLEOTIDE SEQUENCE [LARGE SCALE GENOMIC DNA]</scope>
    <source>
        <strain evidence="1 2">DSM 797</strain>
    </source>
</reference>
<dbReference type="RefSeq" id="WP_092725825.1">
    <property type="nucleotide sequence ID" value="NZ_FNGW01000004.1"/>
</dbReference>
<proteinExistence type="predicted"/>
<dbReference type="STRING" id="1121325.SAMN04515677_104398"/>
<name>A0A1G9PLH4_9FIRM</name>
<keyword evidence="2" id="KW-1185">Reference proteome</keyword>
<dbReference type="AlphaFoldDB" id="A0A1G9PLH4"/>
<dbReference type="Proteomes" id="UP000199068">
    <property type="component" value="Unassembled WGS sequence"/>
</dbReference>
<gene>
    <name evidence="1" type="ORF">SAMN04515677_104398</name>
</gene>
<protein>
    <submittedName>
        <fullName evidence="1">Uncharacterized protein</fullName>
    </submittedName>
</protein>
<sequence length="76" mass="8595">MNNELKNIATINIADTKFSERNEGVIIVNSFDNAEIGLCISEKYNGDPQLWFDVDEALKIISSLEIAIKEIKDKNH</sequence>
<evidence type="ECO:0000313" key="2">
    <source>
        <dbReference type="Proteomes" id="UP000199068"/>
    </source>
</evidence>
<evidence type="ECO:0000313" key="1">
    <source>
        <dbReference type="EMBL" id="SDL99067.1"/>
    </source>
</evidence>
<accession>A0A1G9PLH4</accession>